<evidence type="ECO:0000256" key="1">
    <source>
        <dbReference type="SAM" id="SignalP"/>
    </source>
</evidence>
<keyword evidence="1" id="KW-0732">Signal</keyword>
<comment type="caution">
    <text evidence="3">The sequence shown here is derived from an EMBL/GenBank/DDBJ whole genome shotgun (WGS) entry which is preliminary data.</text>
</comment>
<accession>A0ABS7G8A1</accession>
<feature type="signal peptide" evidence="1">
    <location>
        <begin position="1"/>
        <end position="25"/>
    </location>
</feature>
<dbReference type="Pfam" id="PF20041">
    <property type="entry name" value="DUF6443"/>
    <property type="match status" value="1"/>
</dbReference>
<dbReference type="EMBL" id="JAICCF010000001">
    <property type="protein sequence ID" value="MBW8683891.1"/>
    <property type="molecule type" value="Genomic_DNA"/>
</dbReference>
<name>A0ABS7G8A1_9BACT</name>
<dbReference type="Proteomes" id="UP000812961">
    <property type="component" value="Unassembled WGS sequence"/>
</dbReference>
<feature type="domain" description="DUF6443" evidence="2">
    <location>
        <begin position="67"/>
        <end position="194"/>
    </location>
</feature>
<gene>
    <name evidence="3" type="ORF">K1Y79_06050</name>
</gene>
<evidence type="ECO:0000313" key="4">
    <source>
        <dbReference type="Proteomes" id="UP000812961"/>
    </source>
</evidence>
<reference evidence="3 4" key="1">
    <citation type="submission" date="2021-08" db="EMBL/GenBank/DDBJ databases">
        <title>The genome sequence of Chitinophaga sp. B61.</title>
        <authorList>
            <person name="Zhang X."/>
        </authorList>
    </citation>
    <scope>NUCLEOTIDE SEQUENCE [LARGE SCALE GENOMIC DNA]</scope>
    <source>
        <strain evidence="3 4">B61</strain>
    </source>
</reference>
<keyword evidence="4" id="KW-1185">Reference proteome</keyword>
<feature type="chain" id="PRO_5045444512" description="DUF6443 domain-containing protein" evidence="1">
    <location>
        <begin position="26"/>
        <end position="1464"/>
    </location>
</feature>
<dbReference type="Gene3D" id="2.180.10.10">
    <property type="entry name" value="RHS repeat-associated core"/>
    <property type="match status" value="2"/>
</dbReference>
<protein>
    <recommendedName>
        <fullName evidence="2">DUF6443 domain-containing protein</fullName>
    </recommendedName>
</protein>
<evidence type="ECO:0000259" key="2">
    <source>
        <dbReference type="Pfam" id="PF20041"/>
    </source>
</evidence>
<dbReference type="RefSeq" id="WP_220249100.1">
    <property type="nucleotide sequence ID" value="NZ_JAICCF010000001.1"/>
</dbReference>
<organism evidence="3 4">
    <name type="scientific">Chitinophaga rhizophila</name>
    <dbReference type="NCBI Taxonomy" id="2866212"/>
    <lineage>
        <taxon>Bacteria</taxon>
        <taxon>Pseudomonadati</taxon>
        <taxon>Bacteroidota</taxon>
        <taxon>Chitinophagia</taxon>
        <taxon>Chitinophagales</taxon>
        <taxon>Chitinophagaceae</taxon>
        <taxon>Chitinophaga</taxon>
    </lineage>
</organism>
<sequence>MNLHRHILQICIFLLAGLSPGALFAQKPGGNRATATANSIPGPYTNTSINFIRTWEPSMPIKDTGIVTAPNRLIREVKQTSQYLDGLGRPIQSVSKGISARGGDLVMPIIYDDHGREQYQYLPYVQQSANVNDGKFKTDPFGAQSSFYKNGILNPGVLGENVFYKKIEFEASPLNRPLKSFGPGNSWSTRPVETKYLFNTVEDSVRVWNVTTGLPTTNTIYATGQLSKTITIDEQSGQTIEYKDKDGQIVLKKVQIAGAPGTAHMGWLCTYYVYDDLNNLRFIVPPLAIDAIKSTWTVSTEIVNELCFKYQYDDRRLLVVKQVPGSGSVFMVYDNRDRLAFTQDSTQRTKSPMEWLVTFYDNLDRPTMTAIYRGNHSRDGLQDSMLTASASQTVSYTVPAKQDMVLYTYEGAALYTATNSISMLDNFDSGTGAEFDAFINPTAAGETNVVLASNALANIPSSALIPLTYIFYDNYDYSGKLTFSPTDTGRLLGADTLYPEKLPVSTMTNGLVTGGKVRVLGTDKWLTTTTYYNAKGRPIQVISDNNMGGKDMVNTLYSFNGAILSTHIRHQNPKSVTPQTTLLTVLTYDQGGRLLTVRKRLNDDISQERLIAANTYDELGQLQLKLLGVAASGAIMDSLNYTYNIRGWLQGINKNFVTSSNSTSNWFGQELSYDHGFLANQYSGNIAGVKWKTRSDSAWAYGYSYDKANRLIGAEFNQKNGADWSQDKKDFTVSNITYDANGNLRSMWQKGMIGTKIDTIDRLTYTYQSNSNKLDSISDPQSTKTASARLGDFINGSNAGRDYFYDGNGNLVADSNKHISAIVYNHLNLPSEIIIEGKGKIAYQYDATGIRLSKTVLEKKGSTVKTTVTDYDGPFIYNQDSLELISHEEGRIRPIYRIGMPISYVYDYFEKDHLGNVRTVLTDQTDFSIYAATMEIENAPKEVSLFSNIDETRSEKPSGYPHDQTTKENKSVAKLNAKAGGKKIGPSLVLRVMAGDTVQINAKAFYKSQGPEDISQKPPVEDMLTALIDAFWEPDAKPGAHNSATVLNVTPFNENFLNDYQFLKRENQQGQYDERPKAYLNFVLFDDDFKIVEANSGVRRVKASSDELQELVVEKMLIEKSGFLYVYTSNESPRDVIFDNVILGLSSGPLLEETHYYPYGLIMAGISKNALNSTQYPKNRMGYNGIEHTTDLDLNQNDAFFRTLDPQIGRWWQLDPKPEHASSPYMSMSNNPILKADFWGDTTSFGSSRNETLTVNGKTVSGQELVNKTLNEWSKIGNVKLGINKKTGQVEFKGNKKGAYSATGRKEVMDMVTGNGQVKIDFATNVSSQTDGNNITINPEQIDGMVAGASSDLNPTTISYGMVSLHEYRHTDAGGGSAHGPLILSNFGLIDLPDRIGNQIRSELSTLTNSNWGQRSSYLGISIFGKSYMPFSEESRGALLRAKALEYSIYSTPLIPKTSLISLP</sequence>
<dbReference type="InterPro" id="IPR045619">
    <property type="entry name" value="DUF6443"/>
</dbReference>
<evidence type="ECO:0000313" key="3">
    <source>
        <dbReference type="EMBL" id="MBW8683891.1"/>
    </source>
</evidence>
<proteinExistence type="predicted"/>